<sequence length="140" mass="16191">MALKAKERRFELLDHTADLSVKIYGKSDEEIFSNALYAFNKITVDEFDGISGENQFIIRSSNIENIFVDFLSRFIFELDVNEIIHTSINEISIGNNSIFVRLNYIEVKEPHKYLNVIKGVTYHNLTYDVENGYAIVVFDV</sequence>
<dbReference type="GO" id="GO:0046872">
    <property type="term" value="F:metal ion binding"/>
    <property type="evidence" value="ECO:0007669"/>
    <property type="project" value="UniProtKB-KW"/>
</dbReference>
<dbReference type="GeneID" id="95967318"/>
<dbReference type="PANTHER" id="PTHR12682:SF11">
    <property type="entry name" value="PROTEIN ARCHEASE"/>
    <property type="match status" value="1"/>
</dbReference>
<feature type="domain" description="Archease" evidence="5">
    <location>
        <begin position="10"/>
        <end position="140"/>
    </location>
</feature>
<evidence type="ECO:0000256" key="4">
    <source>
        <dbReference type="ARBA" id="ARBA00022837"/>
    </source>
</evidence>
<evidence type="ECO:0000313" key="7">
    <source>
        <dbReference type="Proteomes" id="UP001451606"/>
    </source>
</evidence>
<evidence type="ECO:0000256" key="1">
    <source>
        <dbReference type="ARBA" id="ARBA00007963"/>
    </source>
</evidence>
<keyword evidence="7" id="KW-1185">Reference proteome</keyword>
<keyword evidence="2" id="KW-0819">tRNA processing</keyword>
<dbReference type="RefSeq" id="WP_393971990.1">
    <property type="nucleotide sequence ID" value="NZ_CP133772.1"/>
</dbReference>
<dbReference type="AlphaFoldDB" id="A0AAX4NH13"/>
<dbReference type="InterPro" id="IPR036820">
    <property type="entry name" value="Archease_dom_sf"/>
</dbReference>
<dbReference type="SUPFAM" id="SSF69819">
    <property type="entry name" value="MTH1598-like"/>
    <property type="match status" value="1"/>
</dbReference>
<gene>
    <name evidence="6" type="ORF">OXIME_000589</name>
</gene>
<dbReference type="KEGG" id="omr:OXIME_000589"/>
<accession>A0AAX4NH13</accession>
<protein>
    <submittedName>
        <fullName evidence="6">Archease</fullName>
    </submittedName>
</protein>
<keyword evidence="3" id="KW-0479">Metal-binding</keyword>
<keyword evidence="4" id="KW-0106">Calcium</keyword>
<dbReference type="Pfam" id="PF01951">
    <property type="entry name" value="Archease"/>
    <property type="match status" value="1"/>
</dbReference>
<evidence type="ECO:0000256" key="3">
    <source>
        <dbReference type="ARBA" id="ARBA00022723"/>
    </source>
</evidence>
<dbReference type="Gene3D" id="3.55.10.10">
    <property type="entry name" value="Archease domain"/>
    <property type="match status" value="1"/>
</dbReference>
<name>A0AAX4NH13_9ARCH</name>
<proteinExistence type="inferred from homology"/>
<evidence type="ECO:0000259" key="5">
    <source>
        <dbReference type="Pfam" id="PF01951"/>
    </source>
</evidence>
<dbReference type="GO" id="GO:0008033">
    <property type="term" value="P:tRNA processing"/>
    <property type="evidence" value="ECO:0007669"/>
    <property type="project" value="UniProtKB-KW"/>
</dbReference>
<evidence type="ECO:0000313" key="6">
    <source>
        <dbReference type="EMBL" id="WYY00036.1"/>
    </source>
</evidence>
<evidence type="ECO:0000256" key="2">
    <source>
        <dbReference type="ARBA" id="ARBA00022694"/>
    </source>
</evidence>
<organism evidence="6 7">
    <name type="scientific">Oxyplasma meridianum</name>
    <dbReference type="NCBI Taxonomy" id="3073602"/>
    <lineage>
        <taxon>Archaea</taxon>
        <taxon>Methanobacteriati</taxon>
        <taxon>Thermoplasmatota</taxon>
        <taxon>Thermoplasmata</taxon>
        <taxon>Thermoplasmatales</taxon>
        <taxon>Thermoplasmataceae</taxon>
        <taxon>Oxyplasma</taxon>
    </lineage>
</organism>
<dbReference type="InterPro" id="IPR002804">
    <property type="entry name" value="Archease"/>
</dbReference>
<comment type="similarity">
    <text evidence="1">Belongs to the archease family.</text>
</comment>
<dbReference type="Proteomes" id="UP001451606">
    <property type="component" value="Chromosome"/>
</dbReference>
<dbReference type="EMBL" id="CP133772">
    <property type="protein sequence ID" value="WYY00036.1"/>
    <property type="molecule type" value="Genomic_DNA"/>
</dbReference>
<dbReference type="InterPro" id="IPR023572">
    <property type="entry name" value="Archease_dom"/>
</dbReference>
<reference evidence="6 7" key="1">
    <citation type="submission" date="2023-09" db="EMBL/GenBank/DDBJ databases">
        <authorList>
            <person name="Golyshina O.V."/>
            <person name="Lunev E.A."/>
            <person name="Bargiela R."/>
            <person name="Gaines M.C."/>
            <person name="Daum B."/>
            <person name="Bale N.J."/>
            <person name="Koenen M."/>
            <person name="Sinninghe Damst J.S."/>
            <person name="Yakimov M."/>
            <person name="Golyshin P.N."/>
        </authorList>
    </citation>
    <scope>NUCLEOTIDE SEQUENCE [LARGE SCALE GENOMIC DNA]</scope>
    <source>
        <strain evidence="6 7">M1</strain>
    </source>
</reference>
<dbReference type="PANTHER" id="PTHR12682">
    <property type="entry name" value="ARCHEASE"/>
    <property type="match status" value="1"/>
</dbReference>